<dbReference type="InterPro" id="IPR013525">
    <property type="entry name" value="ABC2_TM"/>
</dbReference>
<feature type="transmembrane region" description="Helical" evidence="6">
    <location>
        <begin position="131"/>
        <end position="153"/>
    </location>
</feature>
<evidence type="ECO:0000256" key="6">
    <source>
        <dbReference type="SAM" id="Phobius"/>
    </source>
</evidence>
<dbReference type="InterPro" id="IPR000412">
    <property type="entry name" value="ABC_2_transport"/>
</dbReference>
<evidence type="ECO:0000256" key="3">
    <source>
        <dbReference type="ARBA" id="ARBA00022989"/>
    </source>
</evidence>
<reference evidence="8" key="1">
    <citation type="submission" date="2021-01" db="EMBL/GenBank/DDBJ databases">
        <title>Whole genome shotgun sequence of Actinoplanes nipponensis NBRC 14063.</title>
        <authorList>
            <person name="Komaki H."/>
            <person name="Tamura T."/>
        </authorList>
    </citation>
    <scope>NUCLEOTIDE SEQUENCE</scope>
    <source>
        <strain evidence="8">NBRC 14063</strain>
    </source>
</reference>
<keyword evidence="9" id="KW-1185">Reference proteome</keyword>
<dbReference type="PANTHER" id="PTHR43229">
    <property type="entry name" value="NODULATION PROTEIN J"/>
    <property type="match status" value="1"/>
</dbReference>
<dbReference type="Proteomes" id="UP000647172">
    <property type="component" value="Unassembled WGS sequence"/>
</dbReference>
<feature type="transmembrane region" description="Helical" evidence="6">
    <location>
        <begin position="94"/>
        <end position="119"/>
    </location>
</feature>
<evidence type="ECO:0000313" key="8">
    <source>
        <dbReference type="EMBL" id="GIE47360.1"/>
    </source>
</evidence>
<gene>
    <name evidence="8" type="ORF">Ani05nite_08940</name>
</gene>
<keyword evidence="4 6" id="KW-0472">Membrane</keyword>
<dbReference type="PIRSF" id="PIRSF006648">
    <property type="entry name" value="DrrB"/>
    <property type="match status" value="1"/>
</dbReference>
<evidence type="ECO:0000313" key="9">
    <source>
        <dbReference type="Proteomes" id="UP000647172"/>
    </source>
</evidence>
<feature type="transmembrane region" description="Helical" evidence="6">
    <location>
        <begin position="12"/>
        <end position="33"/>
    </location>
</feature>
<accession>A0A919MRV9</accession>
<dbReference type="InterPro" id="IPR051784">
    <property type="entry name" value="Nod_factor_ABC_transporter"/>
</dbReference>
<dbReference type="GO" id="GO:0140359">
    <property type="term" value="F:ABC-type transporter activity"/>
    <property type="evidence" value="ECO:0007669"/>
    <property type="project" value="InterPro"/>
</dbReference>
<feature type="transmembrane region" description="Helical" evidence="6">
    <location>
        <begin position="218"/>
        <end position="236"/>
    </location>
</feature>
<keyword evidence="5" id="KW-0046">Antibiotic resistance</keyword>
<evidence type="ECO:0000256" key="4">
    <source>
        <dbReference type="ARBA" id="ARBA00023136"/>
    </source>
</evidence>
<feature type="domain" description="ABC-2 type transporter transmembrane" evidence="7">
    <location>
        <begin position="53"/>
        <end position="233"/>
    </location>
</feature>
<comment type="subcellular location">
    <subcellularLocation>
        <location evidence="1">Membrane</location>
        <topology evidence="1">Multi-pass membrane protein</topology>
    </subcellularLocation>
</comment>
<dbReference type="GO" id="GO:0043190">
    <property type="term" value="C:ATP-binding cassette (ABC) transporter complex"/>
    <property type="evidence" value="ECO:0007669"/>
    <property type="project" value="InterPro"/>
</dbReference>
<keyword evidence="2 6" id="KW-0812">Transmembrane</keyword>
<dbReference type="GO" id="GO:0046677">
    <property type="term" value="P:response to antibiotic"/>
    <property type="evidence" value="ECO:0007669"/>
    <property type="project" value="UniProtKB-KW"/>
</dbReference>
<evidence type="ECO:0000256" key="1">
    <source>
        <dbReference type="ARBA" id="ARBA00004141"/>
    </source>
</evidence>
<evidence type="ECO:0000256" key="2">
    <source>
        <dbReference type="ARBA" id="ARBA00022692"/>
    </source>
</evidence>
<comment type="caution">
    <text evidence="8">The sequence shown here is derived from an EMBL/GenBank/DDBJ whole genome shotgun (WGS) entry which is preliminary data.</text>
</comment>
<sequence>MRGYLRLELRRTLRTPGFVIFTVAMPLVMYLVFTNLGTVTGRHSRDAALYAMISVGGFGAVGALLNYGASVVADRTSGWLRHLRLTPLSPLRVVLGKGLTGMLLAVPPVLALCLAAVLVNHVRLGGGQWCALVPLMWLGATPFVLLGLGLGYLCTAQTVQPANFVCYFGMSLLGGLWLPLQTFPAWLRRLGRLTPTHGYADMALRVVGFNSDPAGLDAAVLGAWSLAFAAFAVWAYRRSAARKDA</sequence>
<dbReference type="PANTHER" id="PTHR43229:SF3">
    <property type="entry name" value="ABC-TYPE MULTIDRUG TRANSPORT SYSTEM, PERMEASE COMPONENT"/>
    <property type="match status" value="1"/>
</dbReference>
<dbReference type="EMBL" id="BOMQ01000011">
    <property type="protein sequence ID" value="GIE47360.1"/>
    <property type="molecule type" value="Genomic_DNA"/>
</dbReference>
<dbReference type="RefSeq" id="WP_203765366.1">
    <property type="nucleotide sequence ID" value="NZ_BAAAYJ010000064.1"/>
</dbReference>
<keyword evidence="3 6" id="KW-1133">Transmembrane helix</keyword>
<evidence type="ECO:0000259" key="7">
    <source>
        <dbReference type="Pfam" id="PF12698"/>
    </source>
</evidence>
<dbReference type="Pfam" id="PF12698">
    <property type="entry name" value="ABC2_membrane_3"/>
    <property type="match status" value="1"/>
</dbReference>
<protein>
    <submittedName>
        <fullName evidence="8">ABC transporter</fullName>
    </submittedName>
</protein>
<organism evidence="8 9">
    <name type="scientific">Actinoplanes nipponensis</name>
    <dbReference type="NCBI Taxonomy" id="135950"/>
    <lineage>
        <taxon>Bacteria</taxon>
        <taxon>Bacillati</taxon>
        <taxon>Actinomycetota</taxon>
        <taxon>Actinomycetes</taxon>
        <taxon>Micromonosporales</taxon>
        <taxon>Micromonosporaceae</taxon>
        <taxon>Actinoplanes</taxon>
    </lineage>
</organism>
<feature type="transmembrane region" description="Helical" evidence="6">
    <location>
        <begin position="165"/>
        <end position="187"/>
    </location>
</feature>
<feature type="transmembrane region" description="Helical" evidence="6">
    <location>
        <begin position="48"/>
        <end position="73"/>
    </location>
</feature>
<dbReference type="AlphaFoldDB" id="A0A919MRV9"/>
<proteinExistence type="predicted"/>
<evidence type="ECO:0000256" key="5">
    <source>
        <dbReference type="ARBA" id="ARBA00023251"/>
    </source>
</evidence>
<name>A0A919MRV9_9ACTN</name>